<name>A0ABU0Q878_STRAH</name>
<feature type="transmembrane region" description="Helical" evidence="5">
    <location>
        <begin position="198"/>
        <end position="221"/>
    </location>
</feature>
<gene>
    <name evidence="8" type="ORF">QFZ56_005835</name>
</gene>
<dbReference type="InterPro" id="IPR000515">
    <property type="entry name" value="MetI-like"/>
</dbReference>
<comment type="subcellular location">
    <subcellularLocation>
        <location evidence="5">Cell membrane</location>
        <topology evidence="5">Multi-pass membrane protein</topology>
    </subcellularLocation>
    <subcellularLocation>
        <location evidence="1">Membrane</location>
        <topology evidence="1">Multi-pass membrane protein</topology>
    </subcellularLocation>
</comment>
<protein>
    <submittedName>
        <fullName evidence="8">Aldouronate transport system permease protein</fullName>
    </submittedName>
</protein>
<dbReference type="CDD" id="cd06261">
    <property type="entry name" value="TM_PBP2"/>
    <property type="match status" value="1"/>
</dbReference>
<comment type="similarity">
    <text evidence="5">Belongs to the binding-protein-dependent transport system permease family.</text>
</comment>
<evidence type="ECO:0000313" key="8">
    <source>
        <dbReference type="EMBL" id="MDQ0686872.1"/>
    </source>
</evidence>
<keyword evidence="4 5" id="KW-0472">Membrane</keyword>
<reference evidence="8 9" key="1">
    <citation type="submission" date="2023-07" db="EMBL/GenBank/DDBJ databases">
        <title>Comparative genomics of wheat-associated soil bacteria to identify genetic determinants of phenazine resistance.</title>
        <authorList>
            <person name="Mouncey N."/>
        </authorList>
    </citation>
    <scope>NUCLEOTIDE SEQUENCE [LARGE SCALE GENOMIC DNA]</scope>
    <source>
        <strain evidence="8 9">W4I19-2</strain>
    </source>
</reference>
<dbReference type="RefSeq" id="WP_307046690.1">
    <property type="nucleotide sequence ID" value="NZ_JAUSYA010000001.1"/>
</dbReference>
<evidence type="ECO:0000256" key="1">
    <source>
        <dbReference type="ARBA" id="ARBA00004141"/>
    </source>
</evidence>
<feature type="transmembrane region" description="Helical" evidence="5">
    <location>
        <begin position="294"/>
        <end position="313"/>
    </location>
</feature>
<sequence length="329" mass="37265">MSTSTTSAPPPDTQDPAAKTPRRSPLPVVRRGWRRAWRRDWQLYSLAVLPLLFFLVFRYLPMLGNVIAFRRFEPGGSILGEQWVGLRYVRMFLTDPTFWQVFRNTLWLGGLTLLFCFPLPLVLALLLNEVRRRSLRRFVQSVSYLPHFLSIVIVAGITLQMLATDGPVNHALGLLGHDPVRFIQEPGWFRTVYVGSEIWQTAGWGTILYLAALTTIDEDLYEAARIDGASRWRQIWHVTLPGIRPTMITLLILNIGTFMAVGFEKVLLLYNPLTYPTADVVSTYLYRAGVESNSFSYAAAIGLFEAIIGLVLIMSANQLSRRTVGTSLW</sequence>
<feature type="transmembrane region" description="Helical" evidence="5">
    <location>
        <begin position="106"/>
        <end position="130"/>
    </location>
</feature>
<feature type="transmembrane region" description="Helical" evidence="5">
    <location>
        <begin position="242"/>
        <end position="263"/>
    </location>
</feature>
<evidence type="ECO:0000256" key="4">
    <source>
        <dbReference type="ARBA" id="ARBA00023136"/>
    </source>
</evidence>
<keyword evidence="9" id="KW-1185">Reference proteome</keyword>
<dbReference type="EMBL" id="JAUSYA010000001">
    <property type="protein sequence ID" value="MDQ0686872.1"/>
    <property type="molecule type" value="Genomic_DNA"/>
</dbReference>
<dbReference type="Gene3D" id="1.10.3720.10">
    <property type="entry name" value="MetI-like"/>
    <property type="match status" value="1"/>
</dbReference>
<accession>A0ABU0Q878</accession>
<dbReference type="PANTHER" id="PTHR43496">
    <property type="entry name" value="PROTEIN LPLB"/>
    <property type="match status" value="1"/>
</dbReference>
<feature type="region of interest" description="Disordered" evidence="6">
    <location>
        <begin position="1"/>
        <end position="25"/>
    </location>
</feature>
<evidence type="ECO:0000256" key="2">
    <source>
        <dbReference type="ARBA" id="ARBA00022692"/>
    </source>
</evidence>
<feature type="transmembrane region" description="Helical" evidence="5">
    <location>
        <begin position="142"/>
        <end position="163"/>
    </location>
</feature>
<organism evidence="8 9">
    <name type="scientific">Streptomyces achromogenes</name>
    <dbReference type="NCBI Taxonomy" id="67255"/>
    <lineage>
        <taxon>Bacteria</taxon>
        <taxon>Bacillati</taxon>
        <taxon>Actinomycetota</taxon>
        <taxon>Actinomycetes</taxon>
        <taxon>Kitasatosporales</taxon>
        <taxon>Streptomycetaceae</taxon>
        <taxon>Streptomyces</taxon>
    </lineage>
</organism>
<evidence type="ECO:0000256" key="5">
    <source>
        <dbReference type="RuleBase" id="RU363032"/>
    </source>
</evidence>
<dbReference type="InterPro" id="IPR035906">
    <property type="entry name" value="MetI-like_sf"/>
</dbReference>
<evidence type="ECO:0000256" key="3">
    <source>
        <dbReference type="ARBA" id="ARBA00022989"/>
    </source>
</evidence>
<keyword evidence="3 5" id="KW-1133">Transmembrane helix</keyword>
<keyword evidence="5" id="KW-0813">Transport</keyword>
<dbReference type="Proteomes" id="UP001243364">
    <property type="component" value="Unassembled WGS sequence"/>
</dbReference>
<evidence type="ECO:0000256" key="6">
    <source>
        <dbReference type="SAM" id="MobiDB-lite"/>
    </source>
</evidence>
<feature type="transmembrane region" description="Helical" evidence="5">
    <location>
        <begin position="41"/>
        <end position="60"/>
    </location>
</feature>
<feature type="domain" description="ABC transmembrane type-1" evidence="7">
    <location>
        <begin position="102"/>
        <end position="316"/>
    </location>
</feature>
<dbReference type="PANTHER" id="PTHR43496:SF1">
    <property type="entry name" value="POLYGALACTURONAN_RHAMNOGALACTURONAN TRANSPORT SYSTEM PERMEASE PROTEIN YTEP"/>
    <property type="match status" value="1"/>
</dbReference>
<dbReference type="SUPFAM" id="SSF161098">
    <property type="entry name" value="MetI-like"/>
    <property type="match status" value="1"/>
</dbReference>
<comment type="caution">
    <text evidence="8">The sequence shown here is derived from an EMBL/GenBank/DDBJ whole genome shotgun (WGS) entry which is preliminary data.</text>
</comment>
<proteinExistence type="inferred from homology"/>
<dbReference type="Pfam" id="PF00528">
    <property type="entry name" value="BPD_transp_1"/>
    <property type="match status" value="1"/>
</dbReference>
<keyword evidence="2 5" id="KW-0812">Transmembrane</keyword>
<evidence type="ECO:0000259" key="7">
    <source>
        <dbReference type="PROSITE" id="PS50928"/>
    </source>
</evidence>
<evidence type="ECO:0000313" key="9">
    <source>
        <dbReference type="Proteomes" id="UP001243364"/>
    </source>
</evidence>
<dbReference type="PROSITE" id="PS50928">
    <property type="entry name" value="ABC_TM1"/>
    <property type="match status" value="1"/>
</dbReference>